<dbReference type="InterPro" id="IPR050491">
    <property type="entry name" value="AmpC-like"/>
</dbReference>
<keyword evidence="5" id="KW-1185">Reference proteome</keyword>
<accession>A0ABR3CFA4</accession>
<dbReference type="InterPro" id="IPR001466">
    <property type="entry name" value="Beta-lactam-related"/>
</dbReference>
<protein>
    <recommendedName>
        <fullName evidence="6">Beta-lactamase-related domain-containing protein</fullName>
    </recommendedName>
</protein>
<dbReference type="Gene3D" id="3.40.710.10">
    <property type="entry name" value="DD-peptidase/beta-lactamase superfamily"/>
    <property type="match status" value="1"/>
</dbReference>
<dbReference type="InterPro" id="IPR021860">
    <property type="entry name" value="Peptidase_S12_Pab87-rel_C"/>
</dbReference>
<comment type="caution">
    <text evidence="4">The sequence shown here is derived from an EMBL/GenBank/DDBJ whole genome shotgun (WGS) entry which is preliminary data.</text>
</comment>
<evidence type="ECO:0000259" key="3">
    <source>
        <dbReference type="Pfam" id="PF11954"/>
    </source>
</evidence>
<dbReference type="GeneID" id="92009149"/>
<dbReference type="PANTHER" id="PTHR46825:SF14">
    <property type="entry name" value="BETA-LACTAMASE-RELATED DOMAIN-CONTAINING PROTEIN"/>
    <property type="match status" value="1"/>
</dbReference>
<evidence type="ECO:0000259" key="2">
    <source>
        <dbReference type="Pfam" id="PF00144"/>
    </source>
</evidence>
<evidence type="ECO:0000313" key="5">
    <source>
        <dbReference type="Proteomes" id="UP001430584"/>
    </source>
</evidence>
<feature type="domain" description="Peptidase S12 Pab87-related C-terminal" evidence="3">
    <location>
        <begin position="429"/>
        <end position="523"/>
    </location>
</feature>
<dbReference type="RefSeq" id="XP_066632357.1">
    <property type="nucleotide sequence ID" value="XM_066776515.1"/>
</dbReference>
<comment type="similarity">
    <text evidence="1">Belongs to the peptidase S12 family.</text>
</comment>
<organism evidence="4 5">
    <name type="scientific">Diplodia seriata</name>
    <dbReference type="NCBI Taxonomy" id="420778"/>
    <lineage>
        <taxon>Eukaryota</taxon>
        <taxon>Fungi</taxon>
        <taxon>Dikarya</taxon>
        <taxon>Ascomycota</taxon>
        <taxon>Pezizomycotina</taxon>
        <taxon>Dothideomycetes</taxon>
        <taxon>Dothideomycetes incertae sedis</taxon>
        <taxon>Botryosphaeriales</taxon>
        <taxon>Botryosphaeriaceae</taxon>
        <taxon>Diplodia</taxon>
    </lineage>
</organism>
<feature type="domain" description="Beta-lactamase-related" evidence="2">
    <location>
        <begin position="30"/>
        <end position="377"/>
    </location>
</feature>
<dbReference type="Pfam" id="PF11954">
    <property type="entry name" value="DUF3471"/>
    <property type="match status" value="1"/>
</dbReference>
<proteinExistence type="inferred from homology"/>
<dbReference type="EMBL" id="JAJVCZ030000005">
    <property type="protein sequence ID" value="KAL0259328.1"/>
    <property type="molecule type" value="Genomic_DNA"/>
</dbReference>
<dbReference type="PANTHER" id="PTHR46825">
    <property type="entry name" value="D-ALANYL-D-ALANINE-CARBOXYPEPTIDASE/ENDOPEPTIDASE AMPH"/>
    <property type="match status" value="1"/>
</dbReference>
<gene>
    <name evidence="4" type="ORF">SLS55_005064</name>
</gene>
<dbReference type="InterPro" id="IPR012338">
    <property type="entry name" value="Beta-lactam/transpept-like"/>
</dbReference>
<dbReference type="Proteomes" id="UP001430584">
    <property type="component" value="Unassembled WGS sequence"/>
</dbReference>
<sequence>MDPSQEGHDAELERRLELASESIPNICEESGNAGMSIGIIQNGKNLLLRNFGFQSVESGIHPDSDTIYHVASLTKAVTAAAIAILVDRGSLSWDDRIKDWLPDFHQLSEEVRENVTVLDLLSHRTGLDKEDLWWLQSENRLLLAEDATVQMCNNLRYLGGFRSEWIYNNWMYALCGILVEKVTGQTYADFVAQHLFEPLGLERTTIGEPPHENRALCYMSLDDATPINVPHPQPGAGRLMAAAGGMKTCVNDLLKLYSAFLDAVEHPDQEHSAYNPFRLVPKLIEPQIRVDASSPFQIHYALGWVRSELPAPLGLIGINPMILEEEMPIVGRDCAPELCLYHNGSLPGVLASVHLLPRTKTAIVVLANSMPLTDSADLVGQHLVEAVVGTPRPHDYIEWSKKTRETLLSRYSGLQGRLQEDRSRSPEGPGPLDRYCGQYFNKLGNWHVQVTACENKLRMYVQSFSDVYYDLDWHSGTTFTWPFDHEADVKVARFPHFFLSFHRVNFVEDSNGSITSLNWELADNLKPSDFETGKNASSSADRFQFTNASKEVLPMEPSVPKV</sequence>
<dbReference type="Pfam" id="PF00144">
    <property type="entry name" value="Beta-lactamase"/>
    <property type="match status" value="1"/>
</dbReference>
<reference evidence="4 5" key="1">
    <citation type="submission" date="2024-02" db="EMBL/GenBank/DDBJ databases">
        <title>De novo assembly and annotation of 12 fungi associated with fruit tree decline syndrome in Ontario, Canada.</title>
        <authorList>
            <person name="Sulman M."/>
            <person name="Ellouze W."/>
            <person name="Ilyukhin E."/>
        </authorList>
    </citation>
    <scope>NUCLEOTIDE SEQUENCE [LARGE SCALE GENOMIC DNA]</scope>
    <source>
        <strain evidence="4 5">FDS-637</strain>
    </source>
</reference>
<name>A0ABR3CFA4_9PEZI</name>
<evidence type="ECO:0000313" key="4">
    <source>
        <dbReference type="EMBL" id="KAL0259328.1"/>
    </source>
</evidence>
<evidence type="ECO:0008006" key="6">
    <source>
        <dbReference type="Google" id="ProtNLM"/>
    </source>
</evidence>
<evidence type="ECO:0000256" key="1">
    <source>
        <dbReference type="ARBA" id="ARBA00038215"/>
    </source>
</evidence>
<dbReference type="SUPFAM" id="SSF56601">
    <property type="entry name" value="beta-lactamase/transpeptidase-like"/>
    <property type="match status" value="1"/>
</dbReference>